<proteinExistence type="inferred from homology"/>
<dbReference type="CDD" id="cd13228">
    <property type="entry name" value="PHear_NECAP"/>
    <property type="match status" value="1"/>
</dbReference>
<comment type="similarity">
    <text evidence="1">Belongs to the NECAP family.</text>
</comment>
<dbReference type="GO" id="GO:0006897">
    <property type="term" value="P:endocytosis"/>
    <property type="evidence" value="ECO:0007669"/>
    <property type="project" value="UniProtKB-KW"/>
</dbReference>
<dbReference type="GO" id="GO:0015031">
    <property type="term" value="P:protein transport"/>
    <property type="evidence" value="ECO:0007669"/>
    <property type="project" value="UniProtKB-KW"/>
</dbReference>
<dbReference type="InterPro" id="IPR012466">
    <property type="entry name" value="NECAP_PHear"/>
</dbReference>
<evidence type="ECO:0000256" key="4">
    <source>
        <dbReference type="ARBA" id="ARBA00022927"/>
    </source>
</evidence>
<keyword evidence="3" id="KW-0254">Endocytosis</keyword>
<evidence type="ECO:0000256" key="2">
    <source>
        <dbReference type="ARBA" id="ARBA00022448"/>
    </source>
</evidence>
<feature type="compositionally biased region" description="Low complexity" evidence="5">
    <location>
        <begin position="201"/>
        <end position="228"/>
    </location>
</feature>
<reference evidence="7" key="1">
    <citation type="submission" date="2022-03" db="EMBL/GenBank/DDBJ databases">
        <authorList>
            <person name="Martin C."/>
        </authorList>
    </citation>
    <scope>NUCLEOTIDE SEQUENCE</scope>
</reference>
<name>A0A8S4N3D2_OWEFU</name>
<keyword evidence="8" id="KW-1185">Reference proteome</keyword>
<organism evidence="7 8">
    <name type="scientific">Owenia fusiformis</name>
    <name type="common">Polychaete worm</name>
    <dbReference type="NCBI Taxonomy" id="6347"/>
    <lineage>
        <taxon>Eukaryota</taxon>
        <taxon>Metazoa</taxon>
        <taxon>Spiralia</taxon>
        <taxon>Lophotrochozoa</taxon>
        <taxon>Annelida</taxon>
        <taxon>Polychaeta</taxon>
        <taxon>Sedentaria</taxon>
        <taxon>Canalipalpata</taxon>
        <taxon>Sabellida</taxon>
        <taxon>Oweniida</taxon>
        <taxon>Oweniidae</taxon>
        <taxon>Owenia</taxon>
    </lineage>
</organism>
<dbReference type="AlphaFoldDB" id="A0A8S4N3D2"/>
<feature type="compositionally biased region" description="Gly residues" evidence="5">
    <location>
        <begin position="263"/>
        <end position="272"/>
    </location>
</feature>
<dbReference type="GO" id="GO:0030125">
    <property type="term" value="C:clathrin vesicle coat"/>
    <property type="evidence" value="ECO:0007669"/>
    <property type="project" value="TreeGrafter"/>
</dbReference>
<keyword evidence="4" id="KW-0653">Protein transport</keyword>
<feature type="region of interest" description="Disordered" evidence="5">
    <location>
        <begin position="160"/>
        <end position="272"/>
    </location>
</feature>
<accession>A0A8S4N3D2</accession>
<gene>
    <name evidence="7" type="ORF">OFUS_LOCUS2577</name>
</gene>
<evidence type="ECO:0000259" key="6">
    <source>
        <dbReference type="Pfam" id="PF07933"/>
    </source>
</evidence>
<dbReference type="PANTHER" id="PTHR12847:SF9">
    <property type="entry name" value="NECAP-LIKE PROTEIN CG9132"/>
    <property type="match status" value="1"/>
</dbReference>
<evidence type="ECO:0000256" key="1">
    <source>
        <dbReference type="ARBA" id="ARBA00007736"/>
    </source>
</evidence>
<dbReference type="Pfam" id="PF07933">
    <property type="entry name" value="DUF1681"/>
    <property type="match status" value="1"/>
</dbReference>
<dbReference type="PANTHER" id="PTHR12847">
    <property type="entry name" value="ATP-BINDING CASSETTE ABC TRANSPORTER-RELATED"/>
    <property type="match status" value="1"/>
</dbReference>
<evidence type="ECO:0000313" key="8">
    <source>
        <dbReference type="Proteomes" id="UP000749559"/>
    </source>
</evidence>
<dbReference type="FunFam" id="2.30.29.30:FF:000064">
    <property type="entry name" value="Adaptin ear-binding coat-associated protein 1"/>
    <property type="match status" value="1"/>
</dbReference>
<protein>
    <recommendedName>
        <fullName evidence="6">NECAP PHear domain-containing protein</fullName>
    </recommendedName>
</protein>
<sequence>MSADYESVSCVKNEVFVYKIPPRPSNRGYKAADWSLDKPDWKGRLRVVAKGKALAIKLEDKVSGELFAKCPVETYPGPAVEAVTDSSRYFVIRILNDNGQSASIGIGFQDRGDSFDLNVALQEHFKWLKTTDDIEKQSKQSDSAPKLDLGFKEGQTIKINIAGRSTKPREKKQNTGGGLGLLPPPPGSSGGAGFLPPPPGGARLSSGQSSQPAAVQVQQVSQSQPPASNTDLLMGISAPPPAQQNTQQVTGDPFASLGSSSGSVGGGGWEQF</sequence>
<dbReference type="EMBL" id="CAIIXF020000001">
    <property type="protein sequence ID" value="CAH1775250.1"/>
    <property type="molecule type" value="Genomic_DNA"/>
</dbReference>
<keyword evidence="2" id="KW-0813">Transport</keyword>
<comment type="caution">
    <text evidence="7">The sequence shown here is derived from an EMBL/GenBank/DDBJ whole genome shotgun (WGS) entry which is preliminary data.</text>
</comment>
<evidence type="ECO:0000256" key="3">
    <source>
        <dbReference type="ARBA" id="ARBA00022583"/>
    </source>
</evidence>
<feature type="domain" description="NECAP PHear" evidence="6">
    <location>
        <begin position="5"/>
        <end position="161"/>
    </location>
</feature>
<dbReference type="Proteomes" id="UP000749559">
    <property type="component" value="Unassembled WGS sequence"/>
</dbReference>
<dbReference type="InterPro" id="IPR011993">
    <property type="entry name" value="PH-like_dom_sf"/>
</dbReference>
<dbReference type="SUPFAM" id="SSF50729">
    <property type="entry name" value="PH domain-like"/>
    <property type="match status" value="1"/>
</dbReference>
<evidence type="ECO:0000256" key="5">
    <source>
        <dbReference type="SAM" id="MobiDB-lite"/>
    </source>
</evidence>
<dbReference type="Gene3D" id="2.30.29.30">
    <property type="entry name" value="Pleckstrin-homology domain (PH domain)/Phosphotyrosine-binding domain (PTB)"/>
    <property type="match status" value="1"/>
</dbReference>
<evidence type="ECO:0000313" key="7">
    <source>
        <dbReference type="EMBL" id="CAH1775250.1"/>
    </source>
</evidence>